<keyword evidence="3" id="KW-0808">Transferase</keyword>
<keyword evidence="2" id="KW-0328">Glycosyltransferase</keyword>
<evidence type="ECO:0000256" key="1">
    <source>
        <dbReference type="ARBA" id="ARBA00004167"/>
    </source>
</evidence>
<dbReference type="InterPro" id="IPR044845">
    <property type="entry name" value="HPAT/SRGT1-like"/>
</dbReference>
<evidence type="ECO:0000256" key="3">
    <source>
        <dbReference type="ARBA" id="ARBA00022679"/>
    </source>
</evidence>
<keyword evidence="6" id="KW-0472">Membrane</keyword>
<evidence type="ECO:0000256" key="2">
    <source>
        <dbReference type="ARBA" id="ARBA00022676"/>
    </source>
</evidence>
<evidence type="ECO:0000313" key="8">
    <source>
        <dbReference type="EMBL" id="QDU61187.1"/>
    </source>
</evidence>
<dbReference type="AlphaFoldDB" id="A0A518B2H6"/>
<evidence type="ECO:0000313" key="9">
    <source>
        <dbReference type="Proteomes" id="UP000317093"/>
    </source>
</evidence>
<comment type="subcellular location">
    <subcellularLocation>
        <location evidence="1">Membrane</location>
        <topology evidence="1">Single-pass membrane protein</topology>
    </subcellularLocation>
</comment>
<keyword evidence="9" id="KW-1185">Reference proteome</keyword>
<evidence type="ECO:0000256" key="4">
    <source>
        <dbReference type="ARBA" id="ARBA00022692"/>
    </source>
</evidence>
<dbReference type="Pfam" id="PF23452">
    <property type="entry name" value="HPAT"/>
    <property type="match status" value="1"/>
</dbReference>
<accession>A0A518B2H6</accession>
<dbReference type="GO" id="GO:0016757">
    <property type="term" value="F:glycosyltransferase activity"/>
    <property type="evidence" value="ECO:0007669"/>
    <property type="project" value="UniProtKB-KW"/>
</dbReference>
<name>A0A518B2H6_9BACT</name>
<dbReference type="InterPro" id="IPR056508">
    <property type="entry name" value="HPAT-like"/>
</dbReference>
<reference evidence="8 9" key="1">
    <citation type="submission" date="2019-02" db="EMBL/GenBank/DDBJ databases">
        <title>Deep-cultivation of Planctomycetes and their phenomic and genomic characterization uncovers novel biology.</title>
        <authorList>
            <person name="Wiegand S."/>
            <person name="Jogler M."/>
            <person name="Boedeker C."/>
            <person name="Pinto D."/>
            <person name="Vollmers J."/>
            <person name="Rivas-Marin E."/>
            <person name="Kohn T."/>
            <person name="Peeters S.H."/>
            <person name="Heuer A."/>
            <person name="Rast P."/>
            <person name="Oberbeckmann S."/>
            <person name="Bunk B."/>
            <person name="Jeske O."/>
            <person name="Meyerdierks A."/>
            <person name="Storesund J.E."/>
            <person name="Kallscheuer N."/>
            <person name="Luecker S."/>
            <person name="Lage O.M."/>
            <person name="Pohl T."/>
            <person name="Merkel B.J."/>
            <person name="Hornburger P."/>
            <person name="Mueller R.-W."/>
            <person name="Bruemmer F."/>
            <person name="Labrenz M."/>
            <person name="Spormann A.M."/>
            <person name="Op den Camp H."/>
            <person name="Overmann J."/>
            <person name="Amann R."/>
            <person name="Jetten M.S.M."/>
            <person name="Mascher T."/>
            <person name="Medema M.H."/>
            <person name="Devos D.P."/>
            <person name="Kaster A.-K."/>
            <person name="Ovreas L."/>
            <person name="Rohde M."/>
            <person name="Galperin M.Y."/>
            <person name="Jogler C."/>
        </authorList>
    </citation>
    <scope>NUCLEOTIDE SEQUENCE [LARGE SCALE GENOMIC DNA]</scope>
    <source>
        <strain evidence="8 9">Pan216</strain>
    </source>
</reference>
<evidence type="ECO:0000256" key="5">
    <source>
        <dbReference type="ARBA" id="ARBA00022989"/>
    </source>
</evidence>
<dbReference type="RefSeq" id="WP_145257814.1">
    <property type="nucleotide sequence ID" value="NZ_CP036279.1"/>
</dbReference>
<protein>
    <recommendedName>
        <fullName evidence="7">Hydroxyproline O-arabinosyltransferase-like domain-containing protein</fullName>
    </recommendedName>
</protein>
<evidence type="ECO:0000259" key="7">
    <source>
        <dbReference type="Pfam" id="PF23452"/>
    </source>
</evidence>
<dbReference type="Proteomes" id="UP000317093">
    <property type="component" value="Chromosome"/>
</dbReference>
<dbReference type="EMBL" id="CP036279">
    <property type="protein sequence ID" value="QDU61187.1"/>
    <property type="molecule type" value="Genomic_DNA"/>
</dbReference>
<evidence type="ECO:0000256" key="6">
    <source>
        <dbReference type="ARBA" id="ARBA00023136"/>
    </source>
</evidence>
<keyword evidence="5" id="KW-1133">Transmembrane helix</keyword>
<dbReference type="PANTHER" id="PTHR31485">
    <property type="entry name" value="PEPTIDYL SERINE ALPHA-GALACTOSYLTRANSFERASE"/>
    <property type="match status" value="1"/>
</dbReference>
<gene>
    <name evidence="8" type="ORF">Pan216_20410</name>
</gene>
<proteinExistence type="predicted"/>
<organism evidence="8 9">
    <name type="scientific">Kolteria novifilia</name>
    <dbReference type="NCBI Taxonomy" id="2527975"/>
    <lineage>
        <taxon>Bacteria</taxon>
        <taxon>Pseudomonadati</taxon>
        <taxon>Planctomycetota</taxon>
        <taxon>Planctomycetia</taxon>
        <taxon>Kolteriales</taxon>
        <taxon>Kolteriaceae</taxon>
        <taxon>Kolteria</taxon>
    </lineage>
</organism>
<sequence length="397" mass="44967">MTPYRDQFFLASCVQRGLLDEPSLADALDRFASSRQRSLVRTLVDSGWIAVAEFEDFRRRVEEYLATSEEEEFLALYRLAKGLSFPGLRDLKNPRVRRLLTDFIPRAEPRHRIHTVVSCEDNDYQYWQAELLAHSFFRSGMTGDLTLLVATEGAAPPTHDFSAEVVTTHRASPHPETGDDYAAYNKPASLLEWFSNHRVDAEQILILDPDCIFLRPVLSQSGIGYPRADSVHYMDTTNERGSRLIQKHCRTGSQYAFPAVIPVLIEADDLRMILPRWLEATEEIRNDPESRDLAGWVAEMWGYVIAAAESGLVHLPSRFSAAPMDATTDCPIIHYCFDVDYGEGGYHWGKRTYAPWSKPEPLPREANGAARALLEILEEKAARCDYMLLNEPPAVNS</sequence>
<dbReference type="KEGG" id="knv:Pan216_20410"/>
<dbReference type="GO" id="GO:0016020">
    <property type="term" value="C:membrane"/>
    <property type="evidence" value="ECO:0007669"/>
    <property type="project" value="UniProtKB-SubCell"/>
</dbReference>
<keyword evidence="4" id="KW-0812">Transmembrane</keyword>
<feature type="domain" description="Hydroxyproline O-arabinosyltransferase-like" evidence="7">
    <location>
        <begin position="114"/>
        <end position="381"/>
    </location>
</feature>
<dbReference type="PANTHER" id="PTHR31485:SF7">
    <property type="entry name" value="PEPTIDYL SERINE ALPHA-GALACTOSYLTRANSFERASE"/>
    <property type="match status" value="1"/>
</dbReference>